<sequence>MNMSSLTDWVSSIATAVATAVATIFLMLQFLGLEGPVRRWFGRPAMPTNGAEVSRREFKARMRSMDRRIDGLRDR</sequence>
<comment type="caution">
    <text evidence="2">The sequence shown here is derived from an EMBL/GenBank/DDBJ whole genome shotgun (WGS) entry which is preliminary data.</text>
</comment>
<dbReference type="Proteomes" id="UP000266272">
    <property type="component" value="Unassembled WGS sequence"/>
</dbReference>
<keyword evidence="3" id="KW-1185">Reference proteome</keyword>
<feature type="non-terminal residue" evidence="2">
    <location>
        <position position="75"/>
    </location>
</feature>
<proteinExistence type="predicted"/>
<reference evidence="2 3" key="1">
    <citation type="journal article" date="2018" name="PLoS Pathog.">
        <title>Evolution of structural diversity of trichothecenes, a family of toxins produced by plant pathogenic and entomopathogenic fungi.</title>
        <authorList>
            <person name="Proctor R.H."/>
            <person name="McCormick S.P."/>
            <person name="Kim H.S."/>
            <person name="Cardoza R.E."/>
            <person name="Stanley A.M."/>
            <person name="Lindo L."/>
            <person name="Kelly A."/>
            <person name="Brown D.W."/>
            <person name="Lee T."/>
            <person name="Vaughan M.M."/>
            <person name="Alexander N.J."/>
            <person name="Busman M."/>
            <person name="Gutierrez S."/>
        </authorList>
    </citation>
    <scope>NUCLEOTIDE SEQUENCE [LARGE SCALE GENOMIC DNA]</scope>
    <source>
        <strain evidence="2 3">IBT 40837</strain>
    </source>
</reference>
<evidence type="ECO:0000256" key="1">
    <source>
        <dbReference type="SAM" id="Phobius"/>
    </source>
</evidence>
<keyword evidence="1" id="KW-1133">Transmembrane helix</keyword>
<evidence type="ECO:0000313" key="2">
    <source>
        <dbReference type="EMBL" id="RFU79880.1"/>
    </source>
</evidence>
<feature type="transmembrane region" description="Helical" evidence="1">
    <location>
        <begin position="12"/>
        <end position="33"/>
    </location>
</feature>
<organism evidence="2 3">
    <name type="scientific">Trichoderma arundinaceum</name>
    <dbReference type="NCBI Taxonomy" id="490622"/>
    <lineage>
        <taxon>Eukaryota</taxon>
        <taxon>Fungi</taxon>
        <taxon>Dikarya</taxon>
        <taxon>Ascomycota</taxon>
        <taxon>Pezizomycotina</taxon>
        <taxon>Sordariomycetes</taxon>
        <taxon>Hypocreomycetidae</taxon>
        <taxon>Hypocreales</taxon>
        <taxon>Hypocreaceae</taxon>
        <taxon>Trichoderma</taxon>
    </lineage>
</organism>
<keyword evidence="1" id="KW-0472">Membrane</keyword>
<accession>A0A395NUV7</accession>
<dbReference type="AlphaFoldDB" id="A0A395NUV7"/>
<dbReference type="EMBL" id="PXOA01000134">
    <property type="protein sequence ID" value="RFU79880.1"/>
    <property type="molecule type" value="Genomic_DNA"/>
</dbReference>
<protein>
    <submittedName>
        <fullName evidence="2">Uncharacterized protein</fullName>
    </submittedName>
</protein>
<gene>
    <name evidence="2" type="ORF">TARUN_2315</name>
</gene>
<evidence type="ECO:0000313" key="3">
    <source>
        <dbReference type="Proteomes" id="UP000266272"/>
    </source>
</evidence>
<name>A0A395NUV7_TRIAR</name>
<keyword evidence="1" id="KW-0812">Transmembrane</keyword>